<keyword evidence="2" id="KW-1133">Transmembrane helix</keyword>
<organism evidence="4 5">
    <name type="scientific">Streptomyces wuyuanensis</name>
    <dbReference type="NCBI Taxonomy" id="1196353"/>
    <lineage>
        <taxon>Bacteria</taxon>
        <taxon>Bacillati</taxon>
        <taxon>Actinomycetota</taxon>
        <taxon>Actinomycetes</taxon>
        <taxon>Kitasatosporales</taxon>
        <taxon>Streptomycetaceae</taxon>
        <taxon>Streptomyces</taxon>
    </lineage>
</organism>
<accession>A0A1G9YDM0</accession>
<protein>
    <recommendedName>
        <fullName evidence="3">DUF4142 domain-containing protein</fullName>
    </recommendedName>
</protein>
<keyword evidence="2" id="KW-0472">Membrane</keyword>
<keyword evidence="2" id="KW-0812">Transmembrane</keyword>
<evidence type="ECO:0000313" key="4">
    <source>
        <dbReference type="EMBL" id="SDN06696.1"/>
    </source>
</evidence>
<reference evidence="5" key="1">
    <citation type="submission" date="2016-10" db="EMBL/GenBank/DDBJ databases">
        <authorList>
            <person name="Varghese N."/>
            <person name="Submissions S."/>
        </authorList>
    </citation>
    <scope>NUCLEOTIDE SEQUENCE [LARGE SCALE GENOMIC DNA]</scope>
    <source>
        <strain evidence="5">CGMCC 4.7042</strain>
    </source>
</reference>
<dbReference type="STRING" id="1196353.SAMN05444921_11865"/>
<evidence type="ECO:0000259" key="3">
    <source>
        <dbReference type="Pfam" id="PF13628"/>
    </source>
</evidence>
<proteinExistence type="predicted"/>
<dbReference type="EMBL" id="FNHI01000018">
    <property type="protein sequence ID" value="SDN06696.1"/>
    <property type="molecule type" value="Genomic_DNA"/>
</dbReference>
<feature type="domain" description="DUF4142" evidence="3">
    <location>
        <begin position="97"/>
        <end position="229"/>
    </location>
</feature>
<evidence type="ECO:0000256" key="2">
    <source>
        <dbReference type="SAM" id="Phobius"/>
    </source>
</evidence>
<dbReference type="InterPro" id="IPR025419">
    <property type="entry name" value="DUF4142"/>
</dbReference>
<dbReference type="InterPro" id="IPR012347">
    <property type="entry name" value="Ferritin-like"/>
</dbReference>
<dbReference type="Proteomes" id="UP000199063">
    <property type="component" value="Unassembled WGS sequence"/>
</dbReference>
<dbReference type="Gene3D" id="1.20.1260.10">
    <property type="match status" value="1"/>
</dbReference>
<feature type="region of interest" description="Disordered" evidence="1">
    <location>
        <begin position="36"/>
        <end position="94"/>
    </location>
</feature>
<feature type="compositionally biased region" description="Low complexity" evidence="1">
    <location>
        <begin position="41"/>
        <end position="55"/>
    </location>
</feature>
<evidence type="ECO:0000256" key="1">
    <source>
        <dbReference type="SAM" id="MobiDB-lite"/>
    </source>
</evidence>
<keyword evidence="5" id="KW-1185">Reference proteome</keyword>
<evidence type="ECO:0000313" key="5">
    <source>
        <dbReference type="Proteomes" id="UP000199063"/>
    </source>
</evidence>
<gene>
    <name evidence="4" type="ORF">SAMN05444921_11865</name>
</gene>
<dbReference type="PANTHER" id="PTHR38593:SF1">
    <property type="entry name" value="BLR2558 PROTEIN"/>
    <property type="match status" value="1"/>
</dbReference>
<dbReference type="Pfam" id="PF13628">
    <property type="entry name" value="DUF4142"/>
    <property type="match status" value="1"/>
</dbReference>
<name>A0A1G9YDM0_9ACTN</name>
<feature type="transmembrane region" description="Helical" evidence="2">
    <location>
        <begin position="12"/>
        <end position="32"/>
    </location>
</feature>
<dbReference type="AlphaFoldDB" id="A0A1G9YDM0"/>
<dbReference type="GeneID" id="40832215"/>
<dbReference type="PANTHER" id="PTHR38593">
    <property type="entry name" value="BLR2558 PROTEIN"/>
    <property type="match status" value="1"/>
</dbReference>
<dbReference type="RefSeq" id="WP_167746075.1">
    <property type="nucleotide sequence ID" value="NZ_FNHI01000018.1"/>
</dbReference>
<sequence>MRSNRRAAESKVPRTIAVIVAVCAVIATVLIVTRGGDDEASASPTPAGAAARGGSEQSGAAGYGHSSGVPHGTGAQEDAAADDPSGQTGSQPVTEVDKTFLVKVRQAGLWEIPAGRLAQTNASSEAVKRAGLHLMDGHSKLDQLVREDAKILGVAIPDEATAEQQGWVKQMENARGAEFDRLFANLLRSSHGKIFATIGEVRAATQNDLIRRHARQANQTVLDHLEVLEDTGLVDRATFTDVETAVTPQ</sequence>